<reference evidence="1" key="2">
    <citation type="journal article" date="2023" name="Int. J. Mol. Sci.">
        <title>De Novo Assembly and Annotation of 11 Diverse Shrub Willow (Salix) Genomes Reveals Novel Gene Organization in Sex-Linked Regions.</title>
        <authorList>
            <person name="Hyden B."/>
            <person name="Feng K."/>
            <person name="Yates T.B."/>
            <person name="Jawdy S."/>
            <person name="Cereghino C."/>
            <person name="Smart L.B."/>
            <person name="Muchero W."/>
        </authorList>
    </citation>
    <scope>NUCLEOTIDE SEQUENCE</scope>
    <source>
        <tissue evidence="1">Shoot tip</tissue>
    </source>
</reference>
<reference evidence="1" key="1">
    <citation type="submission" date="2022-11" db="EMBL/GenBank/DDBJ databases">
        <authorList>
            <person name="Hyden B.L."/>
            <person name="Feng K."/>
            <person name="Yates T."/>
            <person name="Jawdy S."/>
            <person name="Smart L.B."/>
            <person name="Muchero W."/>
        </authorList>
    </citation>
    <scope>NUCLEOTIDE SEQUENCE</scope>
    <source>
        <tissue evidence="1">Shoot tip</tissue>
    </source>
</reference>
<protein>
    <submittedName>
        <fullName evidence="1">Uncharacterized protein</fullName>
    </submittedName>
</protein>
<evidence type="ECO:0000313" key="1">
    <source>
        <dbReference type="EMBL" id="KAJ6733494.1"/>
    </source>
</evidence>
<keyword evidence="2" id="KW-1185">Reference proteome</keyword>
<gene>
    <name evidence="1" type="ORF">OIU74_005294</name>
</gene>
<dbReference type="AlphaFoldDB" id="A0A9Q0UNL3"/>
<evidence type="ECO:0000313" key="2">
    <source>
        <dbReference type="Proteomes" id="UP001151752"/>
    </source>
</evidence>
<proteinExistence type="predicted"/>
<dbReference type="Proteomes" id="UP001151752">
    <property type="component" value="Chromosome 7"/>
</dbReference>
<name>A0A9Q0UNL3_9ROSI</name>
<accession>A0A9Q0UNL3</accession>
<organism evidence="1 2">
    <name type="scientific">Salix koriyanagi</name>
    <dbReference type="NCBI Taxonomy" id="2511006"/>
    <lineage>
        <taxon>Eukaryota</taxon>
        <taxon>Viridiplantae</taxon>
        <taxon>Streptophyta</taxon>
        <taxon>Embryophyta</taxon>
        <taxon>Tracheophyta</taxon>
        <taxon>Spermatophyta</taxon>
        <taxon>Magnoliopsida</taxon>
        <taxon>eudicotyledons</taxon>
        <taxon>Gunneridae</taxon>
        <taxon>Pentapetalae</taxon>
        <taxon>rosids</taxon>
        <taxon>fabids</taxon>
        <taxon>Malpighiales</taxon>
        <taxon>Salicaceae</taxon>
        <taxon>Saliceae</taxon>
        <taxon>Salix</taxon>
    </lineage>
</organism>
<sequence length="121" mass="13985">MRIGQKNSGWKRHRSIIGSTLDIENRSNQVVYLDILKRWHFSPPCKLRTMADENCPHGEKCIVITMCSAALLPLSSLLLHRITLINHPYYRWNPGTCCIMKPTRQLLLEIHLQVLSILNLP</sequence>
<dbReference type="EMBL" id="JAPFFM010000011">
    <property type="protein sequence ID" value="KAJ6733494.1"/>
    <property type="molecule type" value="Genomic_DNA"/>
</dbReference>
<comment type="caution">
    <text evidence="1">The sequence shown here is derived from an EMBL/GenBank/DDBJ whole genome shotgun (WGS) entry which is preliminary data.</text>
</comment>